<feature type="transmembrane region" description="Helical" evidence="6">
    <location>
        <begin position="109"/>
        <end position="137"/>
    </location>
</feature>
<feature type="transmembrane region" description="Helical" evidence="6">
    <location>
        <begin position="40"/>
        <end position="61"/>
    </location>
</feature>
<gene>
    <name evidence="7" type="ORF">HPC62_11080</name>
</gene>
<keyword evidence="8" id="KW-1185">Reference proteome</keyword>
<evidence type="ECO:0000256" key="2">
    <source>
        <dbReference type="ARBA" id="ARBA00022475"/>
    </source>
</evidence>
<feature type="transmembrane region" description="Helical" evidence="6">
    <location>
        <begin position="149"/>
        <end position="176"/>
    </location>
</feature>
<feature type="transmembrane region" description="Helical" evidence="6">
    <location>
        <begin position="188"/>
        <end position="209"/>
    </location>
</feature>
<keyword evidence="4 6" id="KW-1133">Transmembrane helix</keyword>
<dbReference type="EMBL" id="CP053661">
    <property type="protein sequence ID" value="QKD82652.1"/>
    <property type="molecule type" value="Genomic_DNA"/>
</dbReference>
<evidence type="ECO:0000256" key="1">
    <source>
        <dbReference type="ARBA" id="ARBA00004651"/>
    </source>
</evidence>
<evidence type="ECO:0000256" key="3">
    <source>
        <dbReference type="ARBA" id="ARBA00022692"/>
    </source>
</evidence>
<dbReference type="PANTHER" id="PTHR30086">
    <property type="entry name" value="ARGININE EXPORTER PROTEIN ARGO"/>
    <property type="match status" value="1"/>
</dbReference>
<organism evidence="7 8">
    <name type="scientific">Thermoleptolyngbya sichuanensis A183</name>
    <dbReference type="NCBI Taxonomy" id="2737172"/>
    <lineage>
        <taxon>Bacteria</taxon>
        <taxon>Bacillati</taxon>
        <taxon>Cyanobacteriota</taxon>
        <taxon>Cyanophyceae</taxon>
        <taxon>Oculatellales</taxon>
        <taxon>Oculatellaceae</taxon>
        <taxon>Thermoleptolyngbya</taxon>
        <taxon>Thermoleptolyngbya sichuanensis</taxon>
    </lineage>
</organism>
<dbReference type="Pfam" id="PF01810">
    <property type="entry name" value="LysE"/>
    <property type="match status" value="1"/>
</dbReference>
<evidence type="ECO:0000256" key="5">
    <source>
        <dbReference type="ARBA" id="ARBA00023136"/>
    </source>
</evidence>
<dbReference type="PANTHER" id="PTHR30086:SF20">
    <property type="entry name" value="ARGININE EXPORTER PROTEIN ARGO-RELATED"/>
    <property type="match status" value="1"/>
</dbReference>
<comment type="subcellular location">
    <subcellularLocation>
        <location evidence="1">Cell membrane</location>
        <topology evidence="1">Multi-pass membrane protein</topology>
    </subcellularLocation>
</comment>
<name>A0A6M8B929_9CYAN</name>
<dbReference type="InterPro" id="IPR001123">
    <property type="entry name" value="LeuE-type"/>
</dbReference>
<evidence type="ECO:0000313" key="7">
    <source>
        <dbReference type="EMBL" id="QKD82652.1"/>
    </source>
</evidence>
<dbReference type="GO" id="GO:0015171">
    <property type="term" value="F:amino acid transmembrane transporter activity"/>
    <property type="evidence" value="ECO:0007669"/>
    <property type="project" value="TreeGrafter"/>
</dbReference>
<feature type="transmembrane region" description="Helical" evidence="6">
    <location>
        <begin position="6"/>
        <end position="28"/>
    </location>
</feature>
<accession>A0A6M8B929</accession>
<dbReference type="AlphaFoldDB" id="A0A6M8B929"/>
<keyword evidence="5 6" id="KW-0472">Membrane</keyword>
<dbReference type="KEGG" id="theu:HPC62_11080"/>
<keyword evidence="2" id="KW-1003">Cell membrane</keyword>
<evidence type="ECO:0000313" key="8">
    <source>
        <dbReference type="Proteomes" id="UP000505210"/>
    </source>
</evidence>
<keyword evidence="3 6" id="KW-0812">Transmembrane</keyword>
<evidence type="ECO:0000256" key="6">
    <source>
        <dbReference type="SAM" id="Phobius"/>
    </source>
</evidence>
<feature type="transmembrane region" description="Helical" evidence="6">
    <location>
        <begin position="67"/>
        <end position="88"/>
    </location>
</feature>
<reference evidence="7 8" key="1">
    <citation type="submission" date="2020-05" db="EMBL/GenBank/DDBJ databases">
        <title>Complete genome sequence of of a novel Thermoleptolyngbya strain isolated from hot springs of Ganzi, Sichuan China.</title>
        <authorList>
            <person name="Tang J."/>
            <person name="Daroch M."/>
            <person name="Li L."/>
            <person name="Waleron K."/>
            <person name="Waleron M."/>
            <person name="Waleron M."/>
        </authorList>
    </citation>
    <scope>NUCLEOTIDE SEQUENCE [LARGE SCALE GENOMIC DNA]</scope>
    <source>
        <strain evidence="7 8">PKUAC-SCTA183</strain>
    </source>
</reference>
<dbReference type="RefSeq" id="WP_172355639.1">
    <property type="nucleotide sequence ID" value="NZ_CP053661.1"/>
</dbReference>
<dbReference type="GO" id="GO:0005886">
    <property type="term" value="C:plasma membrane"/>
    <property type="evidence" value="ECO:0007669"/>
    <property type="project" value="UniProtKB-SubCell"/>
</dbReference>
<dbReference type="Proteomes" id="UP000505210">
    <property type="component" value="Chromosome"/>
</dbReference>
<protein>
    <submittedName>
        <fullName evidence="7">LysE family transporter</fullName>
    </submittedName>
</protein>
<evidence type="ECO:0000256" key="4">
    <source>
        <dbReference type="ARBA" id="ARBA00022989"/>
    </source>
</evidence>
<sequence>MNASLFIRSLLIGFSIAAPVGPIGVLCIRRTLAQGQLAGLLSGLGAATADAIYGAIAAYGLTLISAILIGQAGWFRLIGGLFLIYLGVQTFRAQPATEAASSDGKIRAAGLWGAYLSTILLTLTNPATIMSFAAVFAGLGLANSSGDPLAATVTVLGVFLGSALWWLLLSGGVSLFRASFSKTNSLQWVNRGSGIVLIAFGSVALASLLRG</sequence>
<proteinExistence type="predicted"/>